<dbReference type="EMBL" id="CABPRJ010000962">
    <property type="protein sequence ID" value="VVC33041.1"/>
    <property type="molecule type" value="Genomic_DNA"/>
</dbReference>
<protein>
    <submittedName>
        <fullName evidence="1">Uncharacterized protein</fullName>
    </submittedName>
</protein>
<organism evidence="1 2">
    <name type="scientific">Cinara cedri</name>
    <dbReference type="NCBI Taxonomy" id="506608"/>
    <lineage>
        <taxon>Eukaryota</taxon>
        <taxon>Metazoa</taxon>
        <taxon>Ecdysozoa</taxon>
        <taxon>Arthropoda</taxon>
        <taxon>Hexapoda</taxon>
        <taxon>Insecta</taxon>
        <taxon>Pterygota</taxon>
        <taxon>Neoptera</taxon>
        <taxon>Paraneoptera</taxon>
        <taxon>Hemiptera</taxon>
        <taxon>Sternorrhyncha</taxon>
        <taxon>Aphidomorpha</taxon>
        <taxon>Aphidoidea</taxon>
        <taxon>Aphididae</taxon>
        <taxon>Lachninae</taxon>
        <taxon>Cinara</taxon>
    </lineage>
</organism>
<evidence type="ECO:0000313" key="1">
    <source>
        <dbReference type="EMBL" id="VVC33041.1"/>
    </source>
</evidence>
<keyword evidence="2" id="KW-1185">Reference proteome</keyword>
<dbReference type="Proteomes" id="UP000325440">
    <property type="component" value="Unassembled WGS sequence"/>
</dbReference>
<accession>A0A5E4MUB6</accession>
<evidence type="ECO:0000313" key="2">
    <source>
        <dbReference type="Proteomes" id="UP000325440"/>
    </source>
</evidence>
<gene>
    <name evidence="1" type="ORF">CINCED_3A015097</name>
</gene>
<dbReference type="AlphaFoldDB" id="A0A5E4MUB6"/>
<reference evidence="1 2" key="1">
    <citation type="submission" date="2019-08" db="EMBL/GenBank/DDBJ databases">
        <authorList>
            <person name="Alioto T."/>
            <person name="Alioto T."/>
            <person name="Gomez Garrido J."/>
        </authorList>
    </citation>
    <scope>NUCLEOTIDE SEQUENCE [LARGE SCALE GENOMIC DNA]</scope>
</reference>
<name>A0A5E4MUB6_9HEMI</name>
<proteinExistence type="predicted"/>
<sequence>MVWFDYLLIGVVGATIIWFVKDRKEADKLNGVHHYSGFNKNKEESEKESYTSSADSAVVLDKHFEHFDNLEINDELAVSGNGSLRDNKDCNNAILNGIDAETKVGDCHYNSSVTDDDDHEIRDYDLLLADEIFSSSDCQSLCSDNSLDDIKFVEDYSDNGSVINVTIDSHIYNPDFIEPNE</sequence>